<evidence type="ECO:0000313" key="1">
    <source>
        <dbReference type="EMBL" id="OWZ14983.1"/>
    </source>
</evidence>
<keyword evidence="2" id="KW-1185">Reference proteome</keyword>
<keyword evidence="1" id="KW-0695">RNA-directed DNA polymerase</keyword>
<evidence type="ECO:0000313" key="2">
    <source>
        <dbReference type="Proteomes" id="UP000198211"/>
    </source>
</evidence>
<proteinExistence type="predicted"/>
<dbReference type="EMBL" id="NBNE01001219">
    <property type="protein sequence ID" value="OWZ14983.1"/>
    <property type="molecule type" value="Genomic_DNA"/>
</dbReference>
<organism evidence="1 2">
    <name type="scientific">Phytophthora megakarya</name>
    <dbReference type="NCBI Taxonomy" id="4795"/>
    <lineage>
        <taxon>Eukaryota</taxon>
        <taxon>Sar</taxon>
        <taxon>Stramenopiles</taxon>
        <taxon>Oomycota</taxon>
        <taxon>Peronosporomycetes</taxon>
        <taxon>Peronosporales</taxon>
        <taxon>Peronosporaceae</taxon>
        <taxon>Phytophthora</taxon>
    </lineage>
</organism>
<gene>
    <name evidence="1" type="ORF">PHMEG_00011456</name>
</gene>
<accession>A0A225WB78</accession>
<keyword evidence="1" id="KW-0548">Nucleotidyltransferase</keyword>
<dbReference type="Proteomes" id="UP000198211">
    <property type="component" value="Unassembled WGS sequence"/>
</dbReference>
<dbReference type="AlphaFoldDB" id="A0A225WB78"/>
<reference evidence="2" key="1">
    <citation type="submission" date="2017-03" db="EMBL/GenBank/DDBJ databases">
        <title>Phytopthora megakarya and P. palmivora, two closely related causual agents of cacao black pod achieved similar genome size and gene model numbers by different mechanisms.</title>
        <authorList>
            <person name="Ali S."/>
            <person name="Shao J."/>
            <person name="Larry D.J."/>
            <person name="Kronmiller B."/>
            <person name="Shen D."/>
            <person name="Strem M.D."/>
            <person name="Melnick R.L."/>
            <person name="Guiltinan M.J."/>
            <person name="Tyler B.M."/>
            <person name="Meinhardt L.W."/>
            <person name="Bailey B.A."/>
        </authorList>
    </citation>
    <scope>NUCLEOTIDE SEQUENCE [LARGE SCALE GENOMIC DNA]</scope>
    <source>
        <strain evidence="2">zdho120</strain>
    </source>
</reference>
<comment type="caution">
    <text evidence="1">The sequence shown here is derived from an EMBL/GenBank/DDBJ whole genome shotgun (WGS) entry which is preliminary data.</text>
</comment>
<sequence length="199" mass="23320">MVVRSIRLFIQQADQSHGNNHAERLMFALSTLFDATRLDIQFYLIHGWVPQNTLKAMLCPTPVPERPVYQRRRKLQRVDGYGKACAEECPTISLRPPNAKMDGVIRTPEISISERGRRMFIHSKIADRTNRLKPRALFPKRQAVTVDVNEEEDLDVVLLQEDSWETDAQKDQYEVVKNLDLRWCKKPRTSKMRREYLVK</sequence>
<protein>
    <submittedName>
        <fullName evidence="1">Reverse transcriptase</fullName>
    </submittedName>
</protein>
<name>A0A225WB78_9STRA</name>
<dbReference type="GO" id="GO:0003964">
    <property type="term" value="F:RNA-directed DNA polymerase activity"/>
    <property type="evidence" value="ECO:0007669"/>
    <property type="project" value="UniProtKB-KW"/>
</dbReference>
<keyword evidence="1" id="KW-0808">Transferase</keyword>